<reference evidence="3" key="1">
    <citation type="submission" date="2014-11" db="EMBL/GenBank/DDBJ databases">
        <authorList>
            <person name="Zhu J."/>
            <person name="Qi W."/>
            <person name="Song R."/>
        </authorList>
    </citation>
    <scope>NUCLEOTIDE SEQUENCE</scope>
</reference>
<evidence type="ECO:0000256" key="1">
    <source>
        <dbReference type="SAM" id="Phobius"/>
    </source>
</evidence>
<keyword evidence="1" id="KW-0472">Membrane</keyword>
<organism evidence="2">
    <name type="scientific">uncultured Poseidoniia archaeon</name>
    <dbReference type="NCBI Taxonomy" id="1697135"/>
    <lineage>
        <taxon>Archaea</taxon>
        <taxon>Methanobacteriati</taxon>
        <taxon>Thermoplasmatota</taxon>
        <taxon>Candidatus Poseidoniia</taxon>
        <taxon>environmental samples</taxon>
    </lineage>
</organism>
<evidence type="ECO:0000313" key="3">
    <source>
        <dbReference type="EMBL" id="ANV78902.1"/>
    </source>
</evidence>
<dbReference type="EMBL" id="KP211801">
    <property type="protein sequence ID" value="ANV78789.1"/>
    <property type="molecule type" value="Genomic_DNA"/>
</dbReference>
<protein>
    <submittedName>
        <fullName evidence="2">Uncharacterized protein</fullName>
    </submittedName>
</protein>
<dbReference type="EMBL" id="KP211803">
    <property type="protein sequence ID" value="ANV78902.1"/>
    <property type="molecule type" value="Genomic_DNA"/>
</dbReference>
<reference evidence="2" key="3">
    <citation type="submission" date="2015-12" db="EMBL/GenBank/DDBJ databases">
        <authorList>
            <person name="Shamseldin A."/>
            <person name="Moawad H."/>
            <person name="Abd El-Rahim W.M."/>
            <person name="Sadowsky M.J."/>
        </authorList>
    </citation>
    <scope>NUCLEOTIDE SEQUENCE</scope>
</reference>
<feature type="transmembrane region" description="Helical" evidence="1">
    <location>
        <begin position="120"/>
        <end position="139"/>
    </location>
</feature>
<dbReference type="AlphaFoldDB" id="A0A1B1T929"/>
<feature type="transmembrane region" description="Helical" evidence="1">
    <location>
        <begin position="12"/>
        <end position="32"/>
    </location>
</feature>
<feature type="transmembrane region" description="Helical" evidence="1">
    <location>
        <begin position="95"/>
        <end position="114"/>
    </location>
</feature>
<reference evidence="2" key="2">
    <citation type="journal article" date="2015" name="ISME J.">
        <title>A new class of marine Euryarchaeota group II from the Mediterranean deep chlorophyll maximum.</title>
        <authorList>
            <person name="Martin-Cuadrado A.B."/>
            <person name="Garcia-Heredia I."/>
            <person name="Molto A.G."/>
            <person name="Lopez-Ubeda R."/>
            <person name="Kimes N."/>
            <person name="Lopez-Garcia P."/>
            <person name="Moreira D."/>
            <person name="Rodriguez-Valera F."/>
        </authorList>
    </citation>
    <scope>NUCLEOTIDE SEQUENCE</scope>
</reference>
<evidence type="ECO:0000313" key="2">
    <source>
        <dbReference type="EMBL" id="ANV78789.1"/>
    </source>
</evidence>
<sequence length="143" mass="15442">MDIKDILSQPKTWMIVGSFLVVFMLGIGPIMASSGDVSELAEDEFGEFYTNAADADKETIEESVEVDAYFFGATNVAITLFILGFAFLTEGKTRAKSAVFCGVSLILWSIYSQGELDMEAITFYSVVAAPMIIAGTLHLNGGE</sequence>
<feature type="transmembrane region" description="Helical" evidence="1">
    <location>
        <begin position="68"/>
        <end position="88"/>
    </location>
</feature>
<name>A0A1B1T929_9ARCH</name>
<keyword evidence="1" id="KW-1133">Transmembrane helix</keyword>
<keyword evidence="1" id="KW-0812">Transmembrane</keyword>
<accession>A0A1B1T929</accession>
<proteinExistence type="predicted"/>